<evidence type="ECO:0000256" key="5">
    <source>
        <dbReference type="ARBA" id="ARBA00023033"/>
    </source>
</evidence>
<dbReference type="STRING" id="27334.A0A0A2KME4"/>
<dbReference type="OrthoDB" id="276388at2759"/>
<dbReference type="EMBL" id="JQFZ01000047">
    <property type="protein sequence ID" value="KGO61307.1"/>
    <property type="molecule type" value="Genomic_DNA"/>
</dbReference>
<reference evidence="8 9" key="1">
    <citation type="journal article" date="2015" name="Mol. Plant Microbe Interact.">
        <title>Genome, transcriptome, and functional analyses of Penicillium expansum provide new insights into secondary metabolism and pathogenicity.</title>
        <authorList>
            <person name="Ballester A.R."/>
            <person name="Marcet-Houben M."/>
            <person name="Levin E."/>
            <person name="Sela N."/>
            <person name="Selma-Lazaro C."/>
            <person name="Carmona L."/>
            <person name="Wisniewski M."/>
            <person name="Droby S."/>
            <person name="Gonzalez-Candelas L."/>
            <person name="Gabaldon T."/>
        </authorList>
    </citation>
    <scope>NUCLEOTIDE SEQUENCE [LARGE SCALE GENOMIC DNA]</scope>
    <source>
        <strain evidence="8 9">MD-8</strain>
    </source>
</reference>
<dbReference type="Proteomes" id="UP000030143">
    <property type="component" value="Unassembled WGS sequence"/>
</dbReference>
<comment type="caution">
    <text evidence="8">The sequence shown here is derived from an EMBL/GenBank/DDBJ whole genome shotgun (WGS) entry which is preliminary data.</text>
</comment>
<proteinExistence type="inferred from homology"/>
<dbReference type="HOGENOM" id="CLU_347512_0_0_1"/>
<dbReference type="PANTHER" id="PTHR13789">
    <property type="entry name" value="MONOOXYGENASE"/>
    <property type="match status" value="1"/>
</dbReference>
<evidence type="ECO:0000256" key="3">
    <source>
        <dbReference type="ARBA" id="ARBA00022827"/>
    </source>
</evidence>
<organism evidence="8 9">
    <name type="scientific">Penicillium expansum</name>
    <name type="common">Blue mold rot fungus</name>
    <dbReference type="NCBI Taxonomy" id="27334"/>
    <lineage>
        <taxon>Eukaryota</taxon>
        <taxon>Fungi</taxon>
        <taxon>Dikarya</taxon>
        <taxon>Ascomycota</taxon>
        <taxon>Pezizomycotina</taxon>
        <taxon>Eurotiomycetes</taxon>
        <taxon>Eurotiomycetidae</taxon>
        <taxon>Eurotiales</taxon>
        <taxon>Aspergillaceae</taxon>
        <taxon>Penicillium</taxon>
    </lineage>
</organism>
<keyword evidence="3" id="KW-0274">FAD</keyword>
<evidence type="ECO:0000256" key="6">
    <source>
        <dbReference type="SAM" id="MobiDB-lite"/>
    </source>
</evidence>
<feature type="domain" description="FAD-binding" evidence="7">
    <location>
        <begin position="68"/>
        <end position="294"/>
    </location>
</feature>
<dbReference type="GO" id="GO:0004497">
    <property type="term" value="F:monooxygenase activity"/>
    <property type="evidence" value="ECO:0007669"/>
    <property type="project" value="UniProtKB-KW"/>
</dbReference>
<dbReference type="GO" id="GO:0071949">
    <property type="term" value="F:FAD binding"/>
    <property type="evidence" value="ECO:0007669"/>
    <property type="project" value="InterPro"/>
</dbReference>
<dbReference type="Gene3D" id="3.50.50.60">
    <property type="entry name" value="FAD/NAD(P)-binding domain"/>
    <property type="match status" value="1"/>
</dbReference>
<comment type="similarity">
    <text evidence="1">Belongs to the paxM FAD-dependent monooxygenase family.</text>
</comment>
<sequence>MTTSYQPLQVLIIGAGIAGLSTAIALGKQGHHVVEWYLVHRVELHNHLKQRALETATLHTRCRITEVNVEGACPSVTLDDGRTFKADLLLGADGLHSQIRHSIAPGSPSPYPVGKSCFRWLLPTDQLRQHASTVDFVRDTGLFIEWASDDRRLVAYPCSDSKILNLCAFVPLDEIQADKQGDSWQAAGDKTTIVKAFSKFAPSVQQIIASADKDLKVWDLYDMDALPTWTRGHAALVGDAAHPFQPYMGQGAAMAIEDAVSVATLLPCGSTPHDIPVRLEMYQTGRRPRVDLVLHYTRMNGRDENDAAESFRVRRKPVSNPNLRGTAADQREATVYAASTSSLVPPSSQPPSYTDLYGPPPPRPVSPGLLPRPRTAGPASSPTPPQPTPVQKAYSEARHFLTGLINRPTESNKHVTILRHSHGLVFYRGPTTSVAISIFSDAPLPPEHTLWLQSKGWTGKTGMQFKSFLRLRDSWLDVTPSMPLRADQVTPDDERAWQRDIKKFRKKAPPRPRDTHQLRETAVVRIPAEAGDGYFQLVLCQGPKKKVLGNSPVFRVLSTSTAPSSIRGASLSTLPLEVGAMIVSLYAQTAARTAAGPAAMAIQAKAAPLQAKAAALRPSWVTKNAVQKAYTTSGIENRVGGIINGPKGPIGRSQINPAAPEIAGSSPVSIDVGPQPPFPMTFKARCQTDQILYPNNPEDIPKLSLIRMPDWVTEQLRGYFFGWARFDTGSNKGLQTDEWGPAILSVRALDPLQAARVNMAQLSKRVVSIRLLEDFAIQTSKIEIRILGYLRAEIPPPTGTTSKELAEAQAAATEAALLADVYDASVVQDTLAHPAWAAEHLAMSDLQQNPSWIDRTVEGYTNIITRGQKLVEQVPLHLVGVRSVTDGLRDSQVAVNGFYIVR</sequence>
<name>A0A0A2KME4_PENEN</name>
<keyword evidence="2" id="KW-0285">Flavoprotein</keyword>
<dbReference type="VEuPathDB" id="FungiDB:PEXP_040460"/>
<dbReference type="GeneID" id="27680855"/>
<evidence type="ECO:0000313" key="9">
    <source>
        <dbReference type="Proteomes" id="UP000030143"/>
    </source>
</evidence>
<dbReference type="Pfam" id="PF01494">
    <property type="entry name" value="FAD_binding_3"/>
    <property type="match status" value="1"/>
</dbReference>
<dbReference type="RefSeq" id="XP_016602183.1">
    <property type="nucleotide sequence ID" value="XM_016745435.1"/>
</dbReference>
<dbReference type="SUPFAM" id="SSF51905">
    <property type="entry name" value="FAD/NAD(P)-binding domain"/>
    <property type="match status" value="1"/>
</dbReference>
<dbReference type="SUPFAM" id="SSF54373">
    <property type="entry name" value="FAD-linked reductases, C-terminal domain"/>
    <property type="match status" value="1"/>
</dbReference>
<evidence type="ECO:0000259" key="7">
    <source>
        <dbReference type="Pfam" id="PF01494"/>
    </source>
</evidence>
<dbReference type="InterPro" id="IPR002938">
    <property type="entry name" value="FAD-bd"/>
</dbReference>
<dbReference type="PhylomeDB" id="A0A0A2KME4"/>
<dbReference type="InterPro" id="IPR036188">
    <property type="entry name" value="FAD/NAD-bd_sf"/>
</dbReference>
<keyword evidence="5 8" id="KW-0503">Monooxygenase</keyword>
<dbReference type="InterPro" id="IPR050493">
    <property type="entry name" value="FAD-dep_Monooxygenase_BioMet"/>
</dbReference>
<keyword evidence="9" id="KW-1185">Reference proteome</keyword>
<keyword evidence="4" id="KW-0560">Oxidoreductase</keyword>
<feature type="region of interest" description="Disordered" evidence="6">
    <location>
        <begin position="307"/>
        <end position="391"/>
    </location>
</feature>
<evidence type="ECO:0000313" key="8">
    <source>
        <dbReference type="EMBL" id="KGO61307.1"/>
    </source>
</evidence>
<evidence type="ECO:0000256" key="2">
    <source>
        <dbReference type="ARBA" id="ARBA00022630"/>
    </source>
</evidence>
<protein>
    <submittedName>
        <fullName evidence="8">Monooxygenase, FAD-binding</fullName>
    </submittedName>
</protein>
<dbReference type="PANTHER" id="PTHR13789:SF317">
    <property type="entry name" value="FAD-BINDING DOMAIN-CONTAINING PROTEIN-RELATED"/>
    <property type="match status" value="1"/>
</dbReference>
<dbReference type="AlphaFoldDB" id="A0A0A2KME4"/>
<feature type="compositionally biased region" description="Low complexity" evidence="6">
    <location>
        <begin position="366"/>
        <end position="380"/>
    </location>
</feature>
<gene>
    <name evidence="8" type="ORF">PEX2_081650</name>
</gene>
<feature type="compositionally biased region" description="Low complexity" evidence="6">
    <location>
        <begin position="339"/>
        <end position="352"/>
    </location>
</feature>
<evidence type="ECO:0000256" key="4">
    <source>
        <dbReference type="ARBA" id="ARBA00023002"/>
    </source>
</evidence>
<accession>A0A0A2KME4</accession>
<evidence type="ECO:0000256" key="1">
    <source>
        <dbReference type="ARBA" id="ARBA00007992"/>
    </source>
</evidence>